<dbReference type="Pfam" id="PF04542">
    <property type="entry name" value="Sigma70_r2"/>
    <property type="match status" value="1"/>
</dbReference>
<dbReference type="InterPro" id="IPR007627">
    <property type="entry name" value="RNA_pol_sigma70_r2"/>
</dbReference>
<dbReference type="Proteomes" id="UP000077384">
    <property type="component" value="Unassembled WGS sequence"/>
</dbReference>
<dbReference type="Gene3D" id="1.20.120.1810">
    <property type="match status" value="1"/>
</dbReference>
<keyword evidence="3" id="KW-0238">DNA-binding</keyword>
<proteinExistence type="predicted"/>
<dbReference type="PANTHER" id="PTHR30385:SF4">
    <property type="entry name" value="RNA POLYMERASE SIGMA-E FACTOR"/>
    <property type="match status" value="1"/>
</dbReference>
<evidence type="ECO:0000256" key="3">
    <source>
        <dbReference type="ARBA" id="ARBA00023125"/>
    </source>
</evidence>
<comment type="caution">
    <text evidence="6">The sequence shown here is derived from an EMBL/GenBank/DDBJ whole genome shotgun (WGS) entry which is preliminary data.</text>
</comment>
<keyword evidence="1" id="KW-0805">Transcription regulation</keyword>
<dbReference type="Gene3D" id="1.10.10.10">
    <property type="entry name" value="Winged helix-like DNA-binding domain superfamily/Winged helix DNA-binding domain"/>
    <property type="match status" value="1"/>
</dbReference>
<keyword evidence="2" id="KW-0731">Sigma factor</keyword>
<dbReference type="SUPFAM" id="SSF88659">
    <property type="entry name" value="Sigma3 and sigma4 domains of RNA polymerase sigma factors"/>
    <property type="match status" value="1"/>
</dbReference>
<reference evidence="6 8" key="1">
    <citation type="journal article" date="2015" name="Biotechnol. Bioeng.">
        <title>Genome sequence and phenotypic characterization of Caulobacter segnis.</title>
        <authorList>
            <person name="Patel S."/>
            <person name="Fletcher B."/>
            <person name="Scott D.C."/>
            <person name="Ely B."/>
        </authorList>
    </citation>
    <scope>NUCLEOTIDE SEQUENCE [LARGE SCALE GENOMIC DNA]</scope>
    <source>
        <strain evidence="6 8">PS02</strain>
    </source>
</reference>
<dbReference type="NCBIfam" id="TIGR02937">
    <property type="entry name" value="sigma70-ECF"/>
    <property type="match status" value="1"/>
</dbReference>
<evidence type="ECO:0000259" key="5">
    <source>
        <dbReference type="Pfam" id="PF04542"/>
    </source>
</evidence>
<dbReference type="PANTHER" id="PTHR30385">
    <property type="entry name" value="SIGMA FACTOR F FLAGELLAR"/>
    <property type="match status" value="1"/>
</dbReference>
<evidence type="ECO:0000313" key="8">
    <source>
        <dbReference type="Proteomes" id="UP000077384"/>
    </source>
</evidence>
<dbReference type="GO" id="GO:0006352">
    <property type="term" value="P:DNA-templated transcription initiation"/>
    <property type="evidence" value="ECO:0007669"/>
    <property type="project" value="InterPro"/>
</dbReference>
<evidence type="ECO:0000313" key="7">
    <source>
        <dbReference type="EMBL" id="OBR95541.1"/>
    </source>
</evidence>
<dbReference type="AlphaFoldDB" id="A0A170NNT9"/>
<evidence type="ECO:0000313" key="9">
    <source>
        <dbReference type="Proteomes" id="UP000093694"/>
    </source>
</evidence>
<dbReference type="GO" id="GO:0003677">
    <property type="term" value="F:DNA binding"/>
    <property type="evidence" value="ECO:0007669"/>
    <property type="project" value="UniProtKB-KW"/>
</dbReference>
<gene>
    <name evidence="6" type="primary">sigA_2</name>
    <name evidence="7" type="synonym">sigA_1</name>
    <name evidence="7" type="ORF">CLCOS_13340</name>
    <name evidence="6" type="ORF">WX73_03336</name>
</gene>
<organism evidence="6 8">
    <name type="scientific">Clostridium coskatii</name>
    <dbReference type="NCBI Taxonomy" id="1705578"/>
    <lineage>
        <taxon>Bacteria</taxon>
        <taxon>Bacillati</taxon>
        <taxon>Bacillota</taxon>
        <taxon>Clostridia</taxon>
        <taxon>Eubacteriales</taxon>
        <taxon>Clostridiaceae</taxon>
        <taxon>Clostridium</taxon>
    </lineage>
</organism>
<name>A0A170NNT9_9CLOT</name>
<dbReference type="InterPro" id="IPR013325">
    <property type="entry name" value="RNA_pol_sigma_r2"/>
</dbReference>
<evidence type="ECO:0000256" key="1">
    <source>
        <dbReference type="ARBA" id="ARBA00023015"/>
    </source>
</evidence>
<dbReference type="PATRIC" id="fig|1705578.3.peg.3405"/>
<accession>A0A170NNT9</accession>
<dbReference type="EMBL" id="LITQ01000007">
    <property type="protein sequence ID" value="OAA94189.1"/>
    <property type="molecule type" value="Genomic_DNA"/>
</dbReference>
<dbReference type="InterPro" id="IPR036388">
    <property type="entry name" value="WH-like_DNA-bd_sf"/>
</dbReference>
<feature type="domain" description="RNA polymerase sigma-70 region 2" evidence="5">
    <location>
        <begin position="31"/>
        <end position="91"/>
    </location>
</feature>
<dbReference type="InterPro" id="IPR013324">
    <property type="entry name" value="RNA_pol_sigma_r3/r4-like"/>
</dbReference>
<dbReference type="RefSeq" id="WP_063600386.1">
    <property type="nucleotide sequence ID" value="NZ_LITQ01000007.1"/>
</dbReference>
<dbReference type="EMBL" id="LROR01000037">
    <property type="protein sequence ID" value="OBR95541.1"/>
    <property type="molecule type" value="Genomic_DNA"/>
</dbReference>
<dbReference type="SUPFAM" id="SSF88946">
    <property type="entry name" value="Sigma2 domain of RNA polymerase sigma factors"/>
    <property type="match status" value="1"/>
</dbReference>
<dbReference type="GO" id="GO:0016987">
    <property type="term" value="F:sigma factor activity"/>
    <property type="evidence" value="ECO:0007669"/>
    <property type="project" value="UniProtKB-KW"/>
</dbReference>
<sequence>MENLQLEILLERAQSGDKNAVENICIKFNGMVINMAKCTYIKGYDMEDLIQEGRYSVIKAIGMYDINSKYPFAAYVKSSVKKNFYNMIRSNIRKVSCCSLYSKNEEGCEFINMIASDENIEEDLIKRKLIIQLKKSMDKLPEDKRDLIDWYYIQDKSLNKYAEKERISYRTAVYRKRKALESLKKYIEFLSKK</sequence>
<reference evidence="7 9" key="2">
    <citation type="journal article" date="2016" name="Front. Microbiol.">
        <title>Industrial Acetogenic Biocatalysts: A Comparative Metabolic and Genomic Analysis.</title>
        <authorList>
            <person name="Bengelsdorf F."/>
            <person name="Poehlein A."/>
            <person name="Sonja S."/>
            <person name="Erz C."/>
            <person name="Hummel T."/>
            <person name="Hoffmeister S."/>
            <person name="Daniel R."/>
            <person name="Durre P."/>
        </authorList>
    </citation>
    <scope>NUCLEOTIDE SEQUENCE [LARGE SCALE GENOMIC DNA]</scope>
    <source>
        <strain evidence="7 9">PTA-10522</strain>
    </source>
</reference>
<keyword evidence="9" id="KW-1185">Reference proteome</keyword>
<dbReference type="InterPro" id="IPR014284">
    <property type="entry name" value="RNA_pol_sigma-70_dom"/>
</dbReference>
<evidence type="ECO:0000313" key="6">
    <source>
        <dbReference type="EMBL" id="OAA94189.1"/>
    </source>
</evidence>
<evidence type="ECO:0000256" key="4">
    <source>
        <dbReference type="ARBA" id="ARBA00023163"/>
    </source>
</evidence>
<protein>
    <submittedName>
        <fullName evidence="6">RNA polymerase sigma factor SigA</fullName>
    </submittedName>
</protein>
<evidence type="ECO:0000256" key="2">
    <source>
        <dbReference type="ARBA" id="ARBA00023082"/>
    </source>
</evidence>
<dbReference type="Proteomes" id="UP000093694">
    <property type="component" value="Unassembled WGS sequence"/>
</dbReference>
<keyword evidence="4" id="KW-0804">Transcription</keyword>